<protein>
    <submittedName>
        <fullName evidence="4">L-amino acid N-acyltransferase YncA</fullName>
    </submittedName>
</protein>
<dbReference type="EMBL" id="SOAU01000001">
    <property type="protein sequence ID" value="TDT15220.1"/>
    <property type="molecule type" value="Genomic_DNA"/>
</dbReference>
<dbReference type="InterPro" id="IPR050832">
    <property type="entry name" value="Bact_Acetyltransf"/>
</dbReference>
<keyword evidence="5" id="KW-1185">Reference proteome</keyword>
<dbReference type="AlphaFoldDB" id="A0A4R7HWQ0"/>
<gene>
    <name evidence="4" type="ORF">BDK89_0785</name>
</gene>
<evidence type="ECO:0000313" key="4">
    <source>
        <dbReference type="EMBL" id="TDT15220.1"/>
    </source>
</evidence>
<accession>A0A4R7HWQ0</accession>
<dbReference type="Gene3D" id="3.40.630.30">
    <property type="match status" value="1"/>
</dbReference>
<evidence type="ECO:0000256" key="2">
    <source>
        <dbReference type="ARBA" id="ARBA00023315"/>
    </source>
</evidence>
<dbReference type="PANTHER" id="PTHR43877">
    <property type="entry name" value="AMINOALKYLPHOSPHONATE N-ACETYLTRANSFERASE-RELATED-RELATED"/>
    <property type="match status" value="1"/>
</dbReference>
<sequence length="174" mass="19727">MGWTIRAAVRDDADAIADVHIASWRAGYGHVIPESVLFADDFEPRRRAIWTEWRFGPAQRIIVSVDETDRVVGFATYGPERERARGNTGRGELYAFYFHPDTWGSGAAADLMSRVYERLGAEGFGEAVLWVLDDNPRARAFYERHGWSPTGIDADYDVHCELSVPEVEYRTILT</sequence>
<dbReference type="InterPro" id="IPR016181">
    <property type="entry name" value="Acyl_CoA_acyltransferase"/>
</dbReference>
<dbReference type="OrthoDB" id="5243635at2"/>
<dbReference type="SUPFAM" id="SSF55729">
    <property type="entry name" value="Acyl-CoA N-acyltransferases (Nat)"/>
    <property type="match status" value="1"/>
</dbReference>
<dbReference type="Proteomes" id="UP000294558">
    <property type="component" value="Unassembled WGS sequence"/>
</dbReference>
<dbReference type="RefSeq" id="WP_133867691.1">
    <property type="nucleotide sequence ID" value="NZ_SOAU01000001.1"/>
</dbReference>
<comment type="caution">
    <text evidence="4">The sequence shown here is derived from an EMBL/GenBank/DDBJ whole genome shotgun (WGS) entry which is preliminary data.</text>
</comment>
<dbReference type="PROSITE" id="PS51186">
    <property type="entry name" value="GNAT"/>
    <property type="match status" value="1"/>
</dbReference>
<keyword evidence="1 4" id="KW-0808">Transferase</keyword>
<evidence type="ECO:0000256" key="1">
    <source>
        <dbReference type="ARBA" id="ARBA00022679"/>
    </source>
</evidence>
<evidence type="ECO:0000313" key="5">
    <source>
        <dbReference type="Proteomes" id="UP000294558"/>
    </source>
</evidence>
<dbReference type="Pfam" id="PF00583">
    <property type="entry name" value="Acetyltransf_1"/>
    <property type="match status" value="1"/>
</dbReference>
<reference evidence="4 5" key="1">
    <citation type="submission" date="2019-03" db="EMBL/GenBank/DDBJ databases">
        <title>Sequencing the genomes of 1000 actinobacteria strains.</title>
        <authorList>
            <person name="Klenk H.-P."/>
        </authorList>
    </citation>
    <scope>NUCLEOTIDE SEQUENCE [LARGE SCALE GENOMIC DNA]</scope>
    <source>
        <strain evidence="4 5">DSM 18936</strain>
    </source>
</reference>
<feature type="domain" description="N-acetyltransferase" evidence="3">
    <location>
        <begin position="3"/>
        <end position="171"/>
    </location>
</feature>
<keyword evidence="2 4" id="KW-0012">Acyltransferase</keyword>
<organism evidence="4 5">
    <name type="scientific">Ilumatobacter fluminis</name>
    <dbReference type="NCBI Taxonomy" id="467091"/>
    <lineage>
        <taxon>Bacteria</taxon>
        <taxon>Bacillati</taxon>
        <taxon>Actinomycetota</taxon>
        <taxon>Acidimicrobiia</taxon>
        <taxon>Acidimicrobiales</taxon>
        <taxon>Ilumatobacteraceae</taxon>
        <taxon>Ilumatobacter</taxon>
    </lineage>
</organism>
<proteinExistence type="predicted"/>
<name>A0A4R7HWQ0_9ACTN</name>
<dbReference type="GO" id="GO:0016747">
    <property type="term" value="F:acyltransferase activity, transferring groups other than amino-acyl groups"/>
    <property type="evidence" value="ECO:0007669"/>
    <property type="project" value="InterPro"/>
</dbReference>
<dbReference type="CDD" id="cd04301">
    <property type="entry name" value="NAT_SF"/>
    <property type="match status" value="1"/>
</dbReference>
<dbReference type="InterPro" id="IPR000182">
    <property type="entry name" value="GNAT_dom"/>
</dbReference>
<evidence type="ECO:0000259" key="3">
    <source>
        <dbReference type="PROSITE" id="PS51186"/>
    </source>
</evidence>